<dbReference type="GO" id="GO:0004674">
    <property type="term" value="F:protein serine/threonine kinase activity"/>
    <property type="evidence" value="ECO:0007669"/>
    <property type="project" value="UniProtKB-KW"/>
</dbReference>
<evidence type="ECO:0000256" key="3">
    <source>
        <dbReference type="ARBA" id="ARBA00022679"/>
    </source>
</evidence>
<evidence type="ECO:0000313" key="11">
    <source>
        <dbReference type="Proteomes" id="UP000224080"/>
    </source>
</evidence>
<dbReference type="GO" id="GO:0005634">
    <property type="term" value="C:nucleus"/>
    <property type="evidence" value="ECO:0007669"/>
    <property type="project" value="TreeGrafter"/>
</dbReference>
<evidence type="ECO:0000256" key="6">
    <source>
        <dbReference type="ARBA" id="ARBA00022840"/>
    </source>
</evidence>
<keyword evidence="4" id="KW-0547">Nucleotide-binding</keyword>
<comment type="catalytic activity">
    <reaction evidence="8">
        <text>L-seryl-[protein] + ATP = O-phospho-L-seryl-[protein] + ADP + H(+)</text>
        <dbReference type="Rhea" id="RHEA:17989"/>
        <dbReference type="Rhea" id="RHEA-COMP:9863"/>
        <dbReference type="Rhea" id="RHEA-COMP:11604"/>
        <dbReference type="ChEBI" id="CHEBI:15378"/>
        <dbReference type="ChEBI" id="CHEBI:29999"/>
        <dbReference type="ChEBI" id="CHEBI:30616"/>
        <dbReference type="ChEBI" id="CHEBI:83421"/>
        <dbReference type="ChEBI" id="CHEBI:456216"/>
        <dbReference type="EC" id="2.7.11.1"/>
    </reaction>
</comment>
<comment type="catalytic activity">
    <reaction evidence="7">
        <text>L-threonyl-[protein] + ATP = O-phospho-L-threonyl-[protein] + ADP + H(+)</text>
        <dbReference type="Rhea" id="RHEA:46608"/>
        <dbReference type="Rhea" id="RHEA-COMP:11060"/>
        <dbReference type="Rhea" id="RHEA-COMP:11605"/>
        <dbReference type="ChEBI" id="CHEBI:15378"/>
        <dbReference type="ChEBI" id="CHEBI:30013"/>
        <dbReference type="ChEBI" id="CHEBI:30616"/>
        <dbReference type="ChEBI" id="CHEBI:61977"/>
        <dbReference type="ChEBI" id="CHEBI:456216"/>
        <dbReference type="EC" id="2.7.11.1"/>
    </reaction>
</comment>
<dbReference type="Pfam" id="PF00069">
    <property type="entry name" value="Pkinase"/>
    <property type="match status" value="1"/>
</dbReference>
<dbReference type="Gene3D" id="3.30.200.20">
    <property type="entry name" value="Phosphorylase Kinase, domain 1"/>
    <property type="match status" value="1"/>
</dbReference>
<reference evidence="10 11" key="1">
    <citation type="submission" date="2017-10" db="EMBL/GenBank/DDBJ databases">
        <title>Comparative genomics in systemic dimorphic fungi from Ajellomycetaceae.</title>
        <authorList>
            <person name="Munoz J.F."/>
            <person name="Mcewen J.G."/>
            <person name="Clay O.K."/>
            <person name="Cuomo C.A."/>
        </authorList>
    </citation>
    <scope>NUCLEOTIDE SEQUENCE [LARGE SCALE GENOMIC DNA]</scope>
    <source>
        <strain evidence="10 11">UAMH130</strain>
    </source>
</reference>
<gene>
    <name evidence="10" type="ORF">GX51_00824</name>
</gene>
<evidence type="ECO:0000256" key="7">
    <source>
        <dbReference type="ARBA" id="ARBA00047899"/>
    </source>
</evidence>
<dbReference type="PROSITE" id="PS50011">
    <property type="entry name" value="PROTEIN_KINASE_DOM"/>
    <property type="match status" value="1"/>
</dbReference>
<dbReference type="InterPro" id="IPR051334">
    <property type="entry name" value="SRPK"/>
</dbReference>
<dbReference type="InterPro" id="IPR000719">
    <property type="entry name" value="Prot_kinase_dom"/>
</dbReference>
<dbReference type="GO" id="GO:0005737">
    <property type="term" value="C:cytoplasm"/>
    <property type="evidence" value="ECO:0007669"/>
    <property type="project" value="TreeGrafter"/>
</dbReference>
<evidence type="ECO:0000256" key="8">
    <source>
        <dbReference type="ARBA" id="ARBA00048679"/>
    </source>
</evidence>
<evidence type="ECO:0000256" key="1">
    <source>
        <dbReference type="ARBA" id="ARBA00012513"/>
    </source>
</evidence>
<keyword evidence="2" id="KW-0723">Serine/threonine-protein kinase</keyword>
<keyword evidence="3" id="KW-0808">Transferase</keyword>
<evidence type="ECO:0000256" key="4">
    <source>
        <dbReference type="ARBA" id="ARBA00022741"/>
    </source>
</evidence>
<dbReference type="PANTHER" id="PTHR47634:SF9">
    <property type="entry name" value="PROTEIN KINASE DOMAIN-CONTAINING PROTEIN-RELATED"/>
    <property type="match status" value="1"/>
</dbReference>
<proteinExistence type="predicted"/>
<evidence type="ECO:0000256" key="2">
    <source>
        <dbReference type="ARBA" id="ARBA00022527"/>
    </source>
</evidence>
<dbReference type="Gene3D" id="1.10.510.10">
    <property type="entry name" value="Transferase(Phosphotransferase) domain 1"/>
    <property type="match status" value="1"/>
</dbReference>
<dbReference type="OrthoDB" id="4177164at2759"/>
<evidence type="ECO:0000259" key="9">
    <source>
        <dbReference type="PROSITE" id="PS50011"/>
    </source>
</evidence>
<dbReference type="PANTHER" id="PTHR47634">
    <property type="entry name" value="PROTEIN KINASE DOMAIN-CONTAINING PROTEIN-RELATED"/>
    <property type="match status" value="1"/>
</dbReference>
<accession>A0A2B7XJW5</accession>
<dbReference type="GO" id="GO:0000245">
    <property type="term" value="P:spliceosomal complex assembly"/>
    <property type="evidence" value="ECO:0007669"/>
    <property type="project" value="TreeGrafter"/>
</dbReference>
<dbReference type="EMBL" id="PDNC01000006">
    <property type="protein sequence ID" value="PGH09071.1"/>
    <property type="molecule type" value="Genomic_DNA"/>
</dbReference>
<dbReference type="GO" id="GO:0050684">
    <property type="term" value="P:regulation of mRNA processing"/>
    <property type="evidence" value="ECO:0007669"/>
    <property type="project" value="TreeGrafter"/>
</dbReference>
<dbReference type="SUPFAM" id="SSF56112">
    <property type="entry name" value="Protein kinase-like (PK-like)"/>
    <property type="match status" value="1"/>
</dbReference>
<feature type="domain" description="Protein kinase" evidence="9">
    <location>
        <begin position="1"/>
        <end position="116"/>
    </location>
</feature>
<sequence length="116" mass="12627">MTFKAPAHVALKILKADASGNNKELAMLLELYSPDLNHPGKCHIIELLDYFEHDGPNGTHLCLVFPAMISDGVGMTISERLHQAAYVQAISKQLLLGLDFLHNLGIIHCGRLAPGT</sequence>
<name>A0A2B7XJW5_9EURO</name>
<organism evidence="10 11">
    <name type="scientific">Blastomyces parvus</name>
    <dbReference type="NCBI Taxonomy" id="2060905"/>
    <lineage>
        <taxon>Eukaryota</taxon>
        <taxon>Fungi</taxon>
        <taxon>Dikarya</taxon>
        <taxon>Ascomycota</taxon>
        <taxon>Pezizomycotina</taxon>
        <taxon>Eurotiomycetes</taxon>
        <taxon>Eurotiomycetidae</taxon>
        <taxon>Onygenales</taxon>
        <taxon>Ajellomycetaceae</taxon>
        <taxon>Blastomyces</taxon>
    </lineage>
</organism>
<dbReference type="GO" id="GO:0005524">
    <property type="term" value="F:ATP binding"/>
    <property type="evidence" value="ECO:0007669"/>
    <property type="project" value="UniProtKB-KW"/>
</dbReference>
<keyword evidence="11" id="KW-1185">Reference proteome</keyword>
<protein>
    <recommendedName>
        <fullName evidence="1">non-specific serine/threonine protein kinase</fullName>
        <ecNumber evidence="1">2.7.11.1</ecNumber>
    </recommendedName>
</protein>
<dbReference type="EC" id="2.7.11.1" evidence="1"/>
<evidence type="ECO:0000256" key="5">
    <source>
        <dbReference type="ARBA" id="ARBA00022777"/>
    </source>
</evidence>
<dbReference type="STRING" id="2060905.A0A2B7XJW5"/>
<dbReference type="InterPro" id="IPR011009">
    <property type="entry name" value="Kinase-like_dom_sf"/>
</dbReference>
<keyword evidence="6" id="KW-0067">ATP-binding</keyword>
<comment type="caution">
    <text evidence="10">The sequence shown here is derived from an EMBL/GenBank/DDBJ whole genome shotgun (WGS) entry which is preliminary data.</text>
</comment>
<evidence type="ECO:0000313" key="10">
    <source>
        <dbReference type="EMBL" id="PGH09071.1"/>
    </source>
</evidence>
<keyword evidence="5" id="KW-0418">Kinase</keyword>
<dbReference type="Proteomes" id="UP000224080">
    <property type="component" value="Unassembled WGS sequence"/>
</dbReference>
<dbReference type="AlphaFoldDB" id="A0A2B7XJW5"/>